<dbReference type="Pfam" id="PF04055">
    <property type="entry name" value="Radical_SAM"/>
    <property type="match status" value="1"/>
</dbReference>
<dbReference type="SUPFAM" id="SSF102114">
    <property type="entry name" value="Radical SAM enzymes"/>
    <property type="match status" value="1"/>
</dbReference>
<dbReference type="Gene3D" id="3.20.20.70">
    <property type="entry name" value="Aldolase class I"/>
    <property type="match status" value="1"/>
</dbReference>
<dbReference type="SFLD" id="SFLDG01067">
    <property type="entry name" value="SPASM/twitch_domain_containing"/>
    <property type="match status" value="1"/>
</dbReference>
<organism evidence="7 8">
    <name type="scientific">Pseudofrankia inefficax (strain DSM 45817 / CECT 9037 / DDB 130130 / EuI1c)</name>
    <name type="common">Frankia inefficax</name>
    <dbReference type="NCBI Taxonomy" id="298654"/>
    <lineage>
        <taxon>Bacteria</taxon>
        <taxon>Bacillati</taxon>
        <taxon>Actinomycetota</taxon>
        <taxon>Actinomycetes</taxon>
        <taxon>Frankiales</taxon>
        <taxon>Frankiaceae</taxon>
        <taxon>Pseudofrankia</taxon>
    </lineage>
</organism>
<dbReference type="InterPro" id="IPR058240">
    <property type="entry name" value="rSAM_sf"/>
</dbReference>
<evidence type="ECO:0000256" key="5">
    <source>
        <dbReference type="SAM" id="MobiDB-lite"/>
    </source>
</evidence>
<dbReference type="InterPro" id="IPR023867">
    <property type="entry name" value="Sulphatase_maturase_rSAM"/>
</dbReference>
<gene>
    <name evidence="7" type="ordered locus">FraEuI1c_7032</name>
</gene>
<dbReference type="STRING" id="298654.FraEuI1c_7032"/>
<keyword evidence="2" id="KW-0479">Metal-binding</keyword>
<dbReference type="InterPro" id="IPR007197">
    <property type="entry name" value="rSAM"/>
</dbReference>
<dbReference type="NCBIfam" id="TIGR04269">
    <property type="entry name" value="SAM_SPASM_FxsB"/>
    <property type="match status" value="1"/>
</dbReference>
<evidence type="ECO:0000313" key="8">
    <source>
        <dbReference type="Proteomes" id="UP000002484"/>
    </source>
</evidence>
<keyword evidence="4" id="KW-0411">Iron-sulfur</keyword>
<dbReference type="SFLD" id="SFLDG01386">
    <property type="entry name" value="main_SPASM_domain-containing"/>
    <property type="match status" value="1"/>
</dbReference>
<dbReference type="Proteomes" id="UP000002484">
    <property type="component" value="Chromosome"/>
</dbReference>
<dbReference type="InterPro" id="IPR026335">
    <property type="entry name" value="rSAM_SPASM_FxsB"/>
</dbReference>
<evidence type="ECO:0000259" key="6">
    <source>
        <dbReference type="PROSITE" id="PS51918"/>
    </source>
</evidence>
<evidence type="ECO:0000313" key="7">
    <source>
        <dbReference type="EMBL" id="ADP84999.1"/>
    </source>
</evidence>
<feature type="domain" description="Radical SAM core" evidence="6">
    <location>
        <begin position="31"/>
        <end position="265"/>
    </location>
</feature>
<keyword evidence="3" id="KW-0408">Iron</keyword>
<dbReference type="EMBL" id="CP002299">
    <property type="protein sequence ID" value="ADP84999.1"/>
    <property type="molecule type" value="Genomic_DNA"/>
</dbReference>
<dbReference type="HOGENOM" id="CLU_009273_10_2_11"/>
<dbReference type="AlphaFoldDB" id="E3IX99"/>
<keyword evidence="8" id="KW-1185">Reference proteome</keyword>
<proteinExistence type="predicted"/>
<dbReference type="SFLD" id="SFLDG01072">
    <property type="entry name" value="dehydrogenase_like"/>
    <property type="match status" value="1"/>
</dbReference>
<dbReference type="PANTHER" id="PTHR43273:SF8">
    <property type="entry name" value="RADICAL SAM DOMAIN PROTEIN"/>
    <property type="match status" value="1"/>
</dbReference>
<keyword evidence="1" id="KW-0949">S-adenosyl-L-methionine</keyword>
<dbReference type="PROSITE" id="PS51918">
    <property type="entry name" value="RADICAL_SAM"/>
    <property type="match status" value="1"/>
</dbReference>
<name>E3IX99_PSEI1</name>
<reference evidence="7 8" key="1">
    <citation type="submission" date="2010-10" db="EMBL/GenBank/DDBJ databases">
        <title>Complete sequence of Frankia sp. EuI1c.</title>
        <authorList>
            <consortium name="US DOE Joint Genome Institute"/>
            <person name="Lucas S."/>
            <person name="Copeland A."/>
            <person name="Lapidus A."/>
            <person name="Cheng J.-F."/>
            <person name="Bruce D."/>
            <person name="Goodwin L."/>
            <person name="Pitluck S."/>
            <person name="Chertkov O."/>
            <person name="Detter J.C."/>
            <person name="Han C."/>
            <person name="Tapia R."/>
            <person name="Land M."/>
            <person name="Hauser L."/>
            <person name="Jeffries C."/>
            <person name="Kyrpides N."/>
            <person name="Ivanova N."/>
            <person name="Mikhailova N."/>
            <person name="Beauchemin N."/>
            <person name="Sen A."/>
            <person name="Sur S.A."/>
            <person name="Gtari M."/>
            <person name="Wall L."/>
            <person name="Tisa L."/>
            <person name="Woyke T."/>
        </authorList>
    </citation>
    <scope>NUCLEOTIDE SEQUENCE [LARGE SCALE GENOMIC DNA]</scope>
    <source>
        <strain evidence="8">DSM 45817 / CECT 9037 / EuI1c</strain>
    </source>
</reference>
<dbReference type="InParanoid" id="E3IX99"/>
<feature type="region of interest" description="Disordered" evidence="5">
    <location>
        <begin position="1"/>
        <end position="25"/>
    </location>
</feature>
<dbReference type="eggNOG" id="COG0641">
    <property type="taxonomic scope" value="Bacteria"/>
</dbReference>
<protein>
    <submittedName>
        <fullName evidence="7">Radical SAM domain protein</fullName>
    </submittedName>
</protein>
<dbReference type="InterPro" id="IPR013785">
    <property type="entry name" value="Aldolase_TIM"/>
</dbReference>
<dbReference type="KEGG" id="fri:FraEuI1c_7032"/>
<evidence type="ECO:0000256" key="3">
    <source>
        <dbReference type="ARBA" id="ARBA00023004"/>
    </source>
</evidence>
<dbReference type="SFLD" id="SFLDS00029">
    <property type="entry name" value="Radical_SAM"/>
    <property type="match status" value="1"/>
</dbReference>
<dbReference type="GO" id="GO:0016491">
    <property type="term" value="F:oxidoreductase activity"/>
    <property type="evidence" value="ECO:0007669"/>
    <property type="project" value="InterPro"/>
</dbReference>
<dbReference type="GO" id="GO:0051536">
    <property type="term" value="F:iron-sulfur cluster binding"/>
    <property type="evidence" value="ECO:0007669"/>
    <property type="project" value="UniProtKB-KW"/>
</dbReference>
<evidence type="ECO:0000256" key="2">
    <source>
        <dbReference type="ARBA" id="ARBA00022723"/>
    </source>
</evidence>
<sequence length="410" mass="44536">MTLFNGGAARPAERRDPSGGLPPGKAGRVAPVPFSQFVLKVASRCNLACDYCYVYEMADQSWRRQPAVMPVDILAQTARRIGEHARTHQLSSVRVILHGGEPLLAGAAWLGEALTTLRAEIPAGVTPQFVVQTNGLLLDERMLTVLREHRVQVGVSLDGPAAAHDRHRVTGAGRASHARVAAALERLTAPPHRELFAGLLCVVDLVNEPVSVYEELLRYSPPQIDFLLPHGTWAAPPPGRLPDDPATPYADWLIAVFDRWYRAARRPNVRLFSEIIHLLFGGHSATEAVGLTPVSVLVVESDGTLEQADALKVAYDGAAVTGLSVMTGPLDLALRHPAILARQAGIEGIAAECRACEVRDVCGGGFYPHRYRADTGFDNPSVYCLDLLTLIRHIRDSIAGEVALLPRRRR</sequence>
<dbReference type="RefSeq" id="WP_013428110.1">
    <property type="nucleotide sequence ID" value="NC_014666.1"/>
</dbReference>
<dbReference type="GO" id="GO:0046872">
    <property type="term" value="F:metal ion binding"/>
    <property type="evidence" value="ECO:0007669"/>
    <property type="project" value="UniProtKB-KW"/>
</dbReference>
<dbReference type="CDD" id="cd01335">
    <property type="entry name" value="Radical_SAM"/>
    <property type="match status" value="1"/>
</dbReference>
<accession>E3IX99</accession>
<dbReference type="PANTHER" id="PTHR43273">
    <property type="entry name" value="ANAEROBIC SULFATASE-MATURATING ENZYME HOMOLOG ASLB-RELATED"/>
    <property type="match status" value="1"/>
</dbReference>
<evidence type="ECO:0000256" key="1">
    <source>
        <dbReference type="ARBA" id="ARBA00022691"/>
    </source>
</evidence>
<evidence type="ECO:0000256" key="4">
    <source>
        <dbReference type="ARBA" id="ARBA00023014"/>
    </source>
</evidence>